<dbReference type="PANTHER" id="PTHR43252:SF2">
    <property type="entry name" value="TRANSCRIPTION REGULATOR, PADR-LIKE FAMILY"/>
    <property type="match status" value="1"/>
</dbReference>
<sequence length="179" mass="20307">MTRTMVLGLLKANGPMSGYEIQQMMESSQTDLWAYVKPASIYHALKRLQEEGKVVLEKVEKTGMRTKSIFKITQDGVLELSRLLKTSFSNSSVMFPASLYTALTFMENLEEDQIVEALEEQKTQTLKVYASMKSGYEKKRNVPGEITPKIDVIFHNIYDQCELQLKCIDEILGILGRGV</sequence>
<dbReference type="EMBL" id="VSDO01000005">
    <property type="protein sequence ID" value="TYA11004.1"/>
    <property type="molecule type" value="Genomic_DNA"/>
</dbReference>
<accession>A0A5D0CP29</accession>
<dbReference type="PANTHER" id="PTHR43252">
    <property type="entry name" value="TRANSCRIPTIONAL REGULATOR YQJI"/>
    <property type="match status" value="1"/>
</dbReference>
<keyword evidence="3" id="KW-1185">Reference proteome</keyword>
<dbReference type="Proteomes" id="UP000325218">
    <property type="component" value="Unassembled WGS sequence"/>
</dbReference>
<dbReference type="AlphaFoldDB" id="A0A5D0CP29"/>
<gene>
    <name evidence="2" type="ORF">FRY98_24895</name>
</gene>
<dbReference type="SUPFAM" id="SSF46785">
    <property type="entry name" value="Winged helix' DNA-binding domain"/>
    <property type="match status" value="1"/>
</dbReference>
<name>A0A5D0CP29_9BACL</name>
<protein>
    <submittedName>
        <fullName evidence="2">PadR family transcriptional regulator</fullName>
    </submittedName>
</protein>
<dbReference type="Pfam" id="PF03551">
    <property type="entry name" value="PadR"/>
    <property type="match status" value="1"/>
</dbReference>
<comment type="caution">
    <text evidence="2">The sequence shown here is derived from an EMBL/GenBank/DDBJ whole genome shotgun (WGS) entry which is preliminary data.</text>
</comment>
<dbReference type="OrthoDB" id="9808762at2"/>
<dbReference type="InterPro" id="IPR005149">
    <property type="entry name" value="Tscrpt_reg_PadR_N"/>
</dbReference>
<dbReference type="Gene3D" id="1.10.10.10">
    <property type="entry name" value="Winged helix-like DNA-binding domain superfamily/Winged helix DNA-binding domain"/>
    <property type="match status" value="1"/>
</dbReference>
<dbReference type="InterPro" id="IPR036388">
    <property type="entry name" value="WH-like_DNA-bd_sf"/>
</dbReference>
<reference evidence="2 3" key="1">
    <citation type="submission" date="2019-08" db="EMBL/GenBank/DDBJ databases">
        <title>Genome sequencing of Paenibacillus faecis DSM 23593(T).</title>
        <authorList>
            <person name="Kook J.-K."/>
            <person name="Park S.-N."/>
            <person name="Lim Y.K."/>
        </authorList>
    </citation>
    <scope>NUCLEOTIDE SEQUENCE [LARGE SCALE GENOMIC DNA]</scope>
    <source>
        <strain evidence="2 3">DSM 23593</strain>
    </source>
</reference>
<evidence type="ECO:0000313" key="3">
    <source>
        <dbReference type="Proteomes" id="UP000325218"/>
    </source>
</evidence>
<evidence type="ECO:0000313" key="2">
    <source>
        <dbReference type="EMBL" id="TYA11004.1"/>
    </source>
</evidence>
<organism evidence="2 3">
    <name type="scientific">Paenibacillus faecis</name>
    <dbReference type="NCBI Taxonomy" id="862114"/>
    <lineage>
        <taxon>Bacteria</taxon>
        <taxon>Bacillati</taxon>
        <taxon>Bacillota</taxon>
        <taxon>Bacilli</taxon>
        <taxon>Bacillales</taxon>
        <taxon>Paenibacillaceae</taxon>
        <taxon>Paenibacillus</taxon>
    </lineage>
</organism>
<feature type="domain" description="Transcription regulator PadR N-terminal" evidence="1">
    <location>
        <begin position="6"/>
        <end position="81"/>
    </location>
</feature>
<dbReference type="RefSeq" id="WP_148457218.1">
    <property type="nucleotide sequence ID" value="NZ_VSDO01000005.1"/>
</dbReference>
<evidence type="ECO:0000259" key="1">
    <source>
        <dbReference type="Pfam" id="PF03551"/>
    </source>
</evidence>
<proteinExistence type="predicted"/>
<dbReference type="InterPro" id="IPR036390">
    <property type="entry name" value="WH_DNA-bd_sf"/>
</dbReference>